<dbReference type="InterPro" id="IPR000477">
    <property type="entry name" value="RT_dom"/>
</dbReference>
<dbReference type="InterPro" id="IPR043502">
    <property type="entry name" value="DNA/RNA_pol_sf"/>
</dbReference>
<dbReference type="PROSITE" id="PS50878">
    <property type="entry name" value="RT_POL"/>
    <property type="match status" value="1"/>
</dbReference>
<keyword evidence="4" id="KW-1185">Reference proteome</keyword>
<reference evidence="3" key="2">
    <citation type="journal article" date="2019" name="IMA Fungus">
        <title>Genome sequencing and comparison of five Tilletia species to identify candidate genes for the detection of regulated species infecting wheat.</title>
        <authorList>
            <person name="Nguyen H.D.T."/>
            <person name="Sultana T."/>
            <person name="Kesanakurti P."/>
            <person name="Hambleton S."/>
        </authorList>
    </citation>
    <scope>NUCLEOTIDE SEQUENCE</scope>
    <source>
        <strain evidence="3">DAOMC 236426</strain>
    </source>
</reference>
<dbReference type="PANTHER" id="PTHR24559">
    <property type="entry name" value="TRANSPOSON TY3-I GAG-POL POLYPROTEIN"/>
    <property type="match status" value="1"/>
</dbReference>
<dbReference type="Proteomes" id="UP000077684">
    <property type="component" value="Unassembled WGS sequence"/>
</dbReference>
<evidence type="ECO:0000256" key="1">
    <source>
        <dbReference type="SAM" id="MobiDB-lite"/>
    </source>
</evidence>
<dbReference type="Gene3D" id="3.30.70.270">
    <property type="match status" value="1"/>
</dbReference>
<accession>A0A8X7MHW8</accession>
<dbReference type="PANTHER" id="PTHR24559:SF444">
    <property type="entry name" value="REVERSE TRANSCRIPTASE DOMAIN-CONTAINING PROTEIN"/>
    <property type="match status" value="1"/>
</dbReference>
<dbReference type="Pfam" id="PF00078">
    <property type="entry name" value="RVT_1"/>
    <property type="match status" value="1"/>
</dbReference>
<reference evidence="3" key="1">
    <citation type="submission" date="2016-04" db="EMBL/GenBank/DDBJ databases">
        <authorList>
            <person name="Nguyen H.D."/>
            <person name="Samba Siva P."/>
            <person name="Cullis J."/>
            <person name="Levesque C.A."/>
            <person name="Hambleton S."/>
        </authorList>
    </citation>
    <scope>NUCLEOTIDE SEQUENCE</scope>
    <source>
        <strain evidence="3">DAOMC 236426</strain>
    </source>
</reference>
<name>A0A8X7MHW8_9BASI</name>
<comment type="caution">
    <text evidence="3">The sequence shown here is derived from an EMBL/GenBank/DDBJ whole genome shotgun (WGS) entry which is preliminary data.</text>
</comment>
<gene>
    <name evidence="3" type="ORF">A4X06_0g9655</name>
</gene>
<dbReference type="InterPro" id="IPR043128">
    <property type="entry name" value="Rev_trsase/Diguanyl_cyclase"/>
</dbReference>
<dbReference type="Gene3D" id="3.10.10.10">
    <property type="entry name" value="HIV Type 1 Reverse Transcriptase, subunit A, domain 1"/>
    <property type="match status" value="1"/>
</dbReference>
<organism evidence="3 4">
    <name type="scientific">Tilletia controversa</name>
    <name type="common">dwarf bunt fungus</name>
    <dbReference type="NCBI Taxonomy" id="13291"/>
    <lineage>
        <taxon>Eukaryota</taxon>
        <taxon>Fungi</taxon>
        <taxon>Dikarya</taxon>
        <taxon>Basidiomycota</taxon>
        <taxon>Ustilaginomycotina</taxon>
        <taxon>Exobasidiomycetes</taxon>
        <taxon>Tilletiales</taxon>
        <taxon>Tilletiaceae</taxon>
        <taxon>Tilletia</taxon>
    </lineage>
</organism>
<feature type="region of interest" description="Disordered" evidence="1">
    <location>
        <begin position="258"/>
        <end position="277"/>
    </location>
</feature>
<dbReference type="EMBL" id="LWDE02003123">
    <property type="protein sequence ID" value="KAE8236104.1"/>
    <property type="molecule type" value="Genomic_DNA"/>
</dbReference>
<dbReference type="AlphaFoldDB" id="A0A8X7MHW8"/>
<proteinExistence type="predicted"/>
<dbReference type="InterPro" id="IPR053134">
    <property type="entry name" value="RNA-dir_DNA_polymerase"/>
</dbReference>
<dbReference type="CDD" id="cd01647">
    <property type="entry name" value="RT_LTR"/>
    <property type="match status" value="1"/>
</dbReference>
<evidence type="ECO:0000313" key="4">
    <source>
        <dbReference type="Proteomes" id="UP000077684"/>
    </source>
</evidence>
<evidence type="ECO:0000313" key="3">
    <source>
        <dbReference type="EMBL" id="KAE8236104.1"/>
    </source>
</evidence>
<feature type="non-terminal residue" evidence="3">
    <location>
        <position position="1"/>
    </location>
</feature>
<feature type="domain" description="Reverse transcriptase" evidence="2">
    <location>
        <begin position="287"/>
        <end position="465"/>
    </location>
</feature>
<feature type="non-terminal residue" evidence="3">
    <location>
        <position position="479"/>
    </location>
</feature>
<sequence>RTVHLESQQDFHVLPLFSPGLCLGLDSITAHDVRLAPARQTAAIDGYAFPVREHISGPHTADAALHTAVDTEILAGRYVWVPVDASCLAPGVDHTVHPRLSVDEDQGTQLAGPTALIQHSARAHVLVGNSGPVSCLVGRGTIVADAIAARLGDVASSSSECFAVGTPETGSDADATWLRRDVDAATPVNPFEGTDDGTSDLTRQAVTTMVDDQFRVGITDGGGAPQEIVDVLRAHRDAFALDGRPGRVVSQEMPIDLKPDADVRPVPPRRASPEKRRAMDAAIDQLLDWDIIEPSSSPVSFPVLMVKQYDKWRFCVDYRHLNTATVSDRYPLPTIDSIFNTLLGKRIFSSLDATRGYHQMPVREGDRWKTAFTCHRGLYQYKTVPFGLKNAPAVFQRLMDRILGDLRWRHAVVYIDDVVIASHTMAEHAAALDALLRNATSAGLRFSLAKCTFAVPSLVLLGRKVSGAGVAVWEDRAKA</sequence>
<dbReference type="SUPFAM" id="SSF56672">
    <property type="entry name" value="DNA/RNA polymerases"/>
    <property type="match status" value="1"/>
</dbReference>
<evidence type="ECO:0000259" key="2">
    <source>
        <dbReference type="PROSITE" id="PS50878"/>
    </source>
</evidence>
<protein>
    <recommendedName>
        <fullName evidence="2">Reverse transcriptase domain-containing protein</fullName>
    </recommendedName>
</protein>